<reference evidence="2 3" key="1">
    <citation type="submission" date="2017-05" db="EMBL/GenBank/DDBJ databases">
        <authorList>
            <person name="Varghese N."/>
            <person name="Submissions S."/>
        </authorList>
    </citation>
    <scope>NUCLEOTIDE SEQUENCE [LARGE SCALE GENOMIC DNA]</scope>
    <source>
        <strain evidence="2 3">DSM 25457</strain>
    </source>
</reference>
<dbReference type="Proteomes" id="UP001158067">
    <property type="component" value="Unassembled WGS sequence"/>
</dbReference>
<sequence>MRAKSRSTSILFWCGIPLLLSLIVPHSMAFAEDAKPEFFNGIDFTGWVTEKGKPVEQGWEIIDGIIHIKRKKGEKRIGHILTTSQHENFTLEFEWKLTEGTNSGIKYRVRNYDGKLLGCEYQINDEGKTRFDAHSTGALYALFAPSDQKALNPIGEFNHGKIVVQGNHIEHWLNGKKIVDVEVGSQKWEERVAESKFNIREGFGENRAGQIMLTDHAGEIWYRNLKFQQQD</sequence>
<evidence type="ECO:0000259" key="1">
    <source>
        <dbReference type="Pfam" id="PF06439"/>
    </source>
</evidence>
<feature type="domain" description="3-keto-alpha-glucoside-1,2-lyase/3-keto-2-hydroxy-glucal hydratase" evidence="1">
    <location>
        <begin position="38"/>
        <end position="227"/>
    </location>
</feature>
<keyword evidence="3" id="KW-1185">Reference proteome</keyword>
<evidence type="ECO:0000313" key="3">
    <source>
        <dbReference type="Proteomes" id="UP001158067"/>
    </source>
</evidence>
<dbReference type="Pfam" id="PF06439">
    <property type="entry name" value="3keto-disac_hyd"/>
    <property type="match status" value="1"/>
</dbReference>
<dbReference type="InterPro" id="IPR010496">
    <property type="entry name" value="AL/BT2_dom"/>
</dbReference>
<proteinExistence type="predicted"/>
<accession>A0ABY1PNU3</accession>
<comment type="caution">
    <text evidence="2">The sequence shown here is derived from an EMBL/GenBank/DDBJ whole genome shotgun (WGS) entry which is preliminary data.</text>
</comment>
<name>A0ABY1PNU3_9BACT</name>
<gene>
    <name evidence="2" type="ORF">SAMN06265222_101200</name>
</gene>
<dbReference type="EMBL" id="FXUG01000001">
    <property type="protein sequence ID" value="SMP38867.1"/>
    <property type="molecule type" value="Genomic_DNA"/>
</dbReference>
<dbReference type="RefSeq" id="WP_283430459.1">
    <property type="nucleotide sequence ID" value="NZ_FXUG01000001.1"/>
</dbReference>
<organism evidence="2 3">
    <name type="scientific">Neorhodopirellula lusitana</name>
    <dbReference type="NCBI Taxonomy" id="445327"/>
    <lineage>
        <taxon>Bacteria</taxon>
        <taxon>Pseudomonadati</taxon>
        <taxon>Planctomycetota</taxon>
        <taxon>Planctomycetia</taxon>
        <taxon>Pirellulales</taxon>
        <taxon>Pirellulaceae</taxon>
        <taxon>Neorhodopirellula</taxon>
    </lineage>
</organism>
<evidence type="ECO:0000313" key="2">
    <source>
        <dbReference type="EMBL" id="SMP38867.1"/>
    </source>
</evidence>
<dbReference type="Gene3D" id="2.60.120.560">
    <property type="entry name" value="Exo-inulinase, domain 1"/>
    <property type="match status" value="1"/>
</dbReference>
<protein>
    <recommendedName>
        <fullName evidence="1">3-keto-alpha-glucoside-1,2-lyase/3-keto-2-hydroxy-glucal hydratase domain-containing protein</fullName>
    </recommendedName>
</protein>